<keyword evidence="2" id="KW-1185">Reference proteome</keyword>
<dbReference type="EMBL" id="JAVFHQ010000003">
    <property type="protein sequence ID" value="KAK4549855.1"/>
    <property type="molecule type" value="Genomic_DNA"/>
</dbReference>
<protein>
    <submittedName>
        <fullName evidence="1">Uncharacterized protein</fullName>
    </submittedName>
</protein>
<gene>
    <name evidence="1" type="ORF">LTR36_005156</name>
</gene>
<accession>A0AAV9JW65</accession>
<evidence type="ECO:0000313" key="1">
    <source>
        <dbReference type="EMBL" id="KAK4549855.1"/>
    </source>
</evidence>
<dbReference type="AlphaFoldDB" id="A0AAV9JW65"/>
<dbReference type="Proteomes" id="UP001324427">
    <property type="component" value="Unassembled WGS sequence"/>
</dbReference>
<evidence type="ECO:0000313" key="2">
    <source>
        <dbReference type="Proteomes" id="UP001324427"/>
    </source>
</evidence>
<organism evidence="1 2">
    <name type="scientific">Oleoguttula mirabilis</name>
    <dbReference type="NCBI Taxonomy" id="1507867"/>
    <lineage>
        <taxon>Eukaryota</taxon>
        <taxon>Fungi</taxon>
        <taxon>Dikarya</taxon>
        <taxon>Ascomycota</taxon>
        <taxon>Pezizomycotina</taxon>
        <taxon>Dothideomycetes</taxon>
        <taxon>Dothideomycetidae</taxon>
        <taxon>Mycosphaerellales</taxon>
        <taxon>Teratosphaeriaceae</taxon>
        <taxon>Oleoguttula</taxon>
    </lineage>
</organism>
<sequence length="138" mass="16247">MYYAENEFRVYVPNYDSSACLWWTEKVRAVKRTFKVYVKITVCRGAANEAPNWENAIEWIERRHRGAVGYRIYKPSSAPSQFTLDMMVLGGMFEVAVHMQNSPWQRVSALMEEHHRILVAIDSRWVARKDSEVELPKY</sequence>
<comment type="caution">
    <text evidence="1">The sequence shown here is derived from an EMBL/GenBank/DDBJ whole genome shotgun (WGS) entry which is preliminary data.</text>
</comment>
<proteinExistence type="predicted"/>
<name>A0AAV9JW65_9PEZI</name>
<reference evidence="1 2" key="1">
    <citation type="submission" date="2021-11" db="EMBL/GenBank/DDBJ databases">
        <title>Black yeast isolated from Biological Soil Crust.</title>
        <authorList>
            <person name="Kurbessoian T."/>
        </authorList>
    </citation>
    <scope>NUCLEOTIDE SEQUENCE [LARGE SCALE GENOMIC DNA]</scope>
    <source>
        <strain evidence="1 2">CCFEE 5522</strain>
    </source>
</reference>